<accession>A0ABT5ICI0</accession>
<protein>
    <submittedName>
        <fullName evidence="1">Uncharacterized protein</fullName>
    </submittedName>
</protein>
<evidence type="ECO:0000313" key="2">
    <source>
        <dbReference type="Proteomes" id="UP001216595"/>
    </source>
</evidence>
<proteinExistence type="predicted"/>
<keyword evidence="2" id="KW-1185">Reference proteome</keyword>
<name>A0ABT5ICI0_9CAUL</name>
<sequence length="167" mass="18959">MMDDGINTSLASDLKSLYKTDDAFKRIVAWFDDRKKDSWEMPVRIAAMRTDLDEREVRRVFKHLAELNCGRFIKGRGESAESRMQWKLSIRGIAAAAKGEISNIEEVQAAPEDTLEAEEKLKLPDVDGVTHTFKLRADFDVVINLPSDFTDGEAERLSRFLKAVPLI</sequence>
<organism evidence="1 2">
    <name type="scientific">Asticcacaulis currens</name>
    <dbReference type="NCBI Taxonomy" id="2984210"/>
    <lineage>
        <taxon>Bacteria</taxon>
        <taxon>Pseudomonadati</taxon>
        <taxon>Pseudomonadota</taxon>
        <taxon>Alphaproteobacteria</taxon>
        <taxon>Caulobacterales</taxon>
        <taxon>Caulobacteraceae</taxon>
        <taxon>Asticcacaulis</taxon>
    </lineage>
</organism>
<reference evidence="1 2" key="1">
    <citation type="submission" date="2023-01" db="EMBL/GenBank/DDBJ databases">
        <title>Novel species of the genus Asticcacaulis isolated from rivers.</title>
        <authorList>
            <person name="Lu H."/>
        </authorList>
    </citation>
    <scope>NUCLEOTIDE SEQUENCE [LARGE SCALE GENOMIC DNA]</scope>
    <source>
        <strain evidence="1 2">DXS10W</strain>
    </source>
</reference>
<gene>
    <name evidence="1" type="ORF">PQU94_06155</name>
</gene>
<evidence type="ECO:0000313" key="1">
    <source>
        <dbReference type="EMBL" id="MDC7693863.1"/>
    </source>
</evidence>
<dbReference type="Proteomes" id="UP001216595">
    <property type="component" value="Unassembled WGS sequence"/>
</dbReference>
<comment type="caution">
    <text evidence="1">The sequence shown here is derived from an EMBL/GenBank/DDBJ whole genome shotgun (WGS) entry which is preliminary data.</text>
</comment>
<dbReference type="EMBL" id="JAQQKW010000003">
    <property type="protein sequence ID" value="MDC7693863.1"/>
    <property type="molecule type" value="Genomic_DNA"/>
</dbReference>
<dbReference type="RefSeq" id="WP_272740591.1">
    <property type="nucleotide sequence ID" value="NZ_JAQQKW010000003.1"/>
</dbReference>